<accession>A0ABQ6E189</accession>
<dbReference type="PIRSF" id="PIRSF028200">
    <property type="entry name" value="UCP028200"/>
    <property type="match status" value="1"/>
</dbReference>
<evidence type="ECO:0008006" key="4">
    <source>
        <dbReference type="Google" id="ProtNLM"/>
    </source>
</evidence>
<dbReference type="EMBL" id="BSPQ01000010">
    <property type="protein sequence ID" value="GLS91189.1"/>
    <property type="molecule type" value="Genomic_DNA"/>
</dbReference>
<protein>
    <recommendedName>
        <fullName evidence="4">Lipoprotein</fullName>
    </recommendedName>
</protein>
<evidence type="ECO:0000313" key="2">
    <source>
        <dbReference type="EMBL" id="GLS91189.1"/>
    </source>
</evidence>
<feature type="coiled-coil region" evidence="1">
    <location>
        <begin position="143"/>
        <end position="177"/>
    </location>
</feature>
<gene>
    <name evidence="2" type="ORF">GCM10007916_22580</name>
</gene>
<dbReference type="RefSeq" id="WP_284204314.1">
    <property type="nucleotide sequence ID" value="NZ_BSPQ01000010.1"/>
</dbReference>
<name>A0ABQ6E189_9GAMM</name>
<organism evidence="2 3">
    <name type="scientific">Psychromonas marina</name>
    <dbReference type="NCBI Taxonomy" id="88364"/>
    <lineage>
        <taxon>Bacteria</taxon>
        <taxon>Pseudomonadati</taxon>
        <taxon>Pseudomonadota</taxon>
        <taxon>Gammaproteobacteria</taxon>
        <taxon>Alteromonadales</taxon>
        <taxon>Psychromonadaceae</taxon>
        <taxon>Psychromonas</taxon>
    </lineage>
</organism>
<proteinExistence type="predicted"/>
<reference evidence="3" key="1">
    <citation type="journal article" date="2019" name="Int. J. Syst. Evol. Microbiol.">
        <title>The Global Catalogue of Microorganisms (GCM) 10K type strain sequencing project: providing services to taxonomists for standard genome sequencing and annotation.</title>
        <authorList>
            <consortium name="The Broad Institute Genomics Platform"/>
            <consortium name="The Broad Institute Genome Sequencing Center for Infectious Disease"/>
            <person name="Wu L."/>
            <person name="Ma J."/>
        </authorList>
    </citation>
    <scope>NUCLEOTIDE SEQUENCE [LARGE SCALE GENOMIC DNA]</scope>
    <source>
        <strain evidence="3">NBRC 103166</strain>
    </source>
</reference>
<sequence>MIKHKKQRAFLLIVMVLSLSACSSKIIYNNLDWLTYWYIDDYVALTDEQETLFDPVLTQFLDWHRQSELQSYITQIKRIQTDINNGVKRSDIEGYIKAFTDSWQTILVRLEPGIVKVAYTLKEKQVEAFLSTNEQRNLDQIEEHQSESKQQRLDNRLDKIENRIESYTGKLTRAQKQLLKNSNDKLMPTFDEWIAFRRAWLNSISAAFDLKSDKSEFEKALSSAILQSENLRSATFKQKIEHNQRLWVVTLEQLINSLDEKQRKKLNGKLEDTIEDIEALL</sequence>
<comment type="caution">
    <text evidence="2">The sequence shown here is derived from an EMBL/GenBank/DDBJ whole genome shotgun (WGS) entry which is preliminary data.</text>
</comment>
<dbReference type="PROSITE" id="PS51257">
    <property type="entry name" value="PROKAR_LIPOPROTEIN"/>
    <property type="match status" value="1"/>
</dbReference>
<keyword evidence="3" id="KW-1185">Reference proteome</keyword>
<evidence type="ECO:0000313" key="3">
    <source>
        <dbReference type="Proteomes" id="UP001157353"/>
    </source>
</evidence>
<dbReference type="Proteomes" id="UP001157353">
    <property type="component" value="Unassembled WGS sequence"/>
</dbReference>
<evidence type="ECO:0000256" key="1">
    <source>
        <dbReference type="SAM" id="Coils"/>
    </source>
</evidence>
<keyword evidence="1" id="KW-0175">Coiled coil</keyword>
<dbReference type="Pfam" id="PF19795">
    <property type="entry name" value="DUF6279"/>
    <property type="match status" value="1"/>
</dbReference>
<dbReference type="InterPro" id="IPR016875">
    <property type="entry name" value="UCP028200"/>
</dbReference>